<dbReference type="Proteomes" id="UP000677180">
    <property type="component" value="Chromosome"/>
</dbReference>
<evidence type="ECO:0000256" key="1">
    <source>
        <dbReference type="SAM" id="SignalP"/>
    </source>
</evidence>
<feature type="chain" id="PRO_5043184871" description="Lipoprotein" evidence="1">
    <location>
        <begin position="25"/>
        <end position="220"/>
    </location>
</feature>
<name>A0A3N4DMC2_9ACTN</name>
<reference evidence="3 4" key="1">
    <citation type="submission" date="2018-12" db="EMBL/GenBank/DDBJ databases">
        <authorList>
            <consortium name="Pathogen Informatics"/>
        </authorList>
    </citation>
    <scope>NUCLEOTIDE SEQUENCE [LARGE SCALE GENOMIC DNA]</scope>
    <source>
        <strain evidence="3 4">NCTC12967</strain>
    </source>
</reference>
<evidence type="ECO:0000313" key="3">
    <source>
        <dbReference type="EMBL" id="VEH69014.1"/>
    </source>
</evidence>
<protein>
    <recommendedName>
        <fullName evidence="5">Lipoprotein</fullName>
    </recommendedName>
</protein>
<dbReference type="Proteomes" id="UP000273044">
    <property type="component" value="Chromosome"/>
</dbReference>
<reference evidence="2" key="2">
    <citation type="submission" date="2021-03" db="EMBL/GenBank/DDBJ databases">
        <title>Human Oral Microbial Genomes.</title>
        <authorList>
            <person name="Johnston C.D."/>
            <person name="Chen T."/>
            <person name="Dewhirst F.E."/>
        </authorList>
    </citation>
    <scope>NUCLEOTIDE SEQUENCE</scope>
    <source>
        <strain evidence="2">F0714</strain>
    </source>
</reference>
<evidence type="ECO:0000313" key="4">
    <source>
        <dbReference type="Proteomes" id="UP000273044"/>
    </source>
</evidence>
<dbReference type="GeneID" id="64405777"/>
<sequence>MSKPISGIFSAALALFVALPGCSAETPAPDPTTEATDSITETETTPRWTVVIDPPKGWLLAYPRTPYDTIVVRESYKQGDREGISIGSLSNDELRKYDGPLKLSPETGKLDVDAYRDAWLTDTGMHDRYISDARSMGSRTIGGEYAAGSAYTVTTRKGEVHACQFWMVGRPEGLWDFYVCSAPGETDIAPELLTALETTRWVDTPPTFSCSKAEDSNYPC</sequence>
<organism evidence="3 4">
    <name type="scientific">Arachnia propionica</name>
    <dbReference type="NCBI Taxonomy" id="1750"/>
    <lineage>
        <taxon>Bacteria</taxon>
        <taxon>Bacillati</taxon>
        <taxon>Actinomycetota</taxon>
        <taxon>Actinomycetes</taxon>
        <taxon>Propionibacteriales</taxon>
        <taxon>Propionibacteriaceae</taxon>
        <taxon>Arachnia</taxon>
    </lineage>
</organism>
<keyword evidence="4" id="KW-1185">Reference proteome</keyword>
<gene>
    <name evidence="2" type="ORF">J5A53_14300</name>
    <name evidence="3" type="ORF">NCTC12967_00278</name>
</gene>
<dbReference type="RefSeq" id="WP_073969990.1">
    <property type="nucleotide sequence ID" value="NZ_CAUVFX010000002.1"/>
</dbReference>
<evidence type="ECO:0008006" key="5">
    <source>
        <dbReference type="Google" id="ProtNLM"/>
    </source>
</evidence>
<dbReference type="EMBL" id="CP072385">
    <property type="protein sequence ID" value="QUC12772.1"/>
    <property type="molecule type" value="Genomic_DNA"/>
</dbReference>
<dbReference type="AlphaFoldDB" id="A0A3N4DMC2"/>
<evidence type="ECO:0000313" key="2">
    <source>
        <dbReference type="EMBL" id="QUC12772.1"/>
    </source>
</evidence>
<proteinExistence type="predicted"/>
<keyword evidence="1" id="KW-0732">Signal</keyword>
<dbReference type="EMBL" id="LR134406">
    <property type="protein sequence ID" value="VEH69014.1"/>
    <property type="molecule type" value="Genomic_DNA"/>
</dbReference>
<accession>A0A3N4DMC2</accession>
<feature type="signal peptide" evidence="1">
    <location>
        <begin position="1"/>
        <end position="24"/>
    </location>
</feature>